<dbReference type="Proteomes" id="UP000324222">
    <property type="component" value="Unassembled WGS sequence"/>
</dbReference>
<dbReference type="AlphaFoldDB" id="A0A5B7I2X9"/>
<comment type="caution">
    <text evidence="1">The sequence shown here is derived from an EMBL/GenBank/DDBJ whole genome shotgun (WGS) entry which is preliminary data.</text>
</comment>
<keyword evidence="2" id="KW-1185">Reference proteome</keyword>
<dbReference type="EMBL" id="VSRR010043537">
    <property type="protein sequence ID" value="MPC76505.1"/>
    <property type="molecule type" value="Genomic_DNA"/>
</dbReference>
<organism evidence="1 2">
    <name type="scientific">Portunus trituberculatus</name>
    <name type="common">Swimming crab</name>
    <name type="synonym">Neptunus trituberculatus</name>
    <dbReference type="NCBI Taxonomy" id="210409"/>
    <lineage>
        <taxon>Eukaryota</taxon>
        <taxon>Metazoa</taxon>
        <taxon>Ecdysozoa</taxon>
        <taxon>Arthropoda</taxon>
        <taxon>Crustacea</taxon>
        <taxon>Multicrustacea</taxon>
        <taxon>Malacostraca</taxon>
        <taxon>Eumalacostraca</taxon>
        <taxon>Eucarida</taxon>
        <taxon>Decapoda</taxon>
        <taxon>Pleocyemata</taxon>
        <taxon>Brachyura</taxon>
        <taxon>Eubrachyura</taxon>
        <taxon>Portunoidea</taxon>
        <taxon>Portunidae</taxon>
        <taxon>Portuninae</taxon>
        <taxon>Portunus</taxon>
    </lineage>
</organism>
<reference evidence="1 2" key="1">
    <citation type="submission" date="2019-05" db="EMBL/GenBank/DDBJ databases">
        <title>Another draft genome of Portunus trituberculatus and its Hox gene families provides insights of decapod evolution.</title>
        <authorList>
            <person name="Jeong J.-H."/>
            <person name="Song I."/>
            <person name="Kim S."/>
            <person name="Choi T."/>
            <person name="Kim D."/>
            <person name="Ryu S."/>
            <person name="Kim W."/>
        </authorList>
    </citation>
    <scope>NUCLEOTIDE SEQUENCE [LARGE SCALE GENOMIC DNA]</scope>
    <source>
        <tissue evidence="1">Muscle</tissue>
    </source>
</reference>
<gene>
    <name evidence="1" type="ORF">E2C01_070921</name>
</gene>
<name>A0A5B7I2X9_PORTR</name>
<sequence>MALHPTEDVDPGFSPSKPYTSRLYRGFLRVGKCGDEGTGLSLAAAGAGGAGALARCGCLDWRTGAGVRGGGVAWLNFTFPPLQSQHKSIALQKTNVNPHLG</sequence>
<proteinExistence type="predicted"/>
<evidence type="ECO:0000313" key="1">
    <source>
        <dbReference type="EMBL" id="MPC76505.1"/>
    </source>
</evidence>
<evidence type="ECO:0000313" key="2">
    <source>
        <dbReference type="Proteomes" id="UP000324222"/>
    </source>
</evidence>
<protein>
    <submittedName>
        <fullName evidence="1">Uncharacterized protein</fullName>
    </submittedName>
</protein>
<accession>A0A5B7I2X9</accession>